<dbReference type="OrthoDB" id="5956292at2"/>
<dbReference type="STRING" id="76021.BS329_08900"/>
<reference evidence="1 2" key="1">
    <citation type="submission" date="2016-01" db="EMBL/GenBank/DDBJ databases">
        <title>Amycolatopsis coloradensis genome sequencing and assembly.</title>
        <authorList>
            <person name="Mayilraj S."/>
        </authorList>
    </citation>
    <scope>NUCLEOTIDE SEQUENCE [LARGE SCALE GENOMIC DNA]</scope>
    <source>
        <strain evidence="1 2">DSM 44225</strain>
    </source>
</reference>
<dbReference type="AlphaFoldDB" id="A0A1R0KZ68"/>
<evidence type="ECO:0008006" key="3">
    <source>
        <dbReference type="Google" id="ProtNLM"/>
    </source>
</evidence>
<name>A0A1R0KZ68_9PSEU</name>
<dbReference type="Proteomes" id="UP000187486">
    <property type="component" value="Unassembled WGS sequence"/>
</dbReference>
<evidence type="ECO:0000313" key="2">
    <source>
        <dbReference type="Proteomes" id="UP000187486"/>
    </source>
</evidence>
<proteinExistence type="predicted"/>
<protein>
    <recommendedName>
        <fullName evidence="3">DUF4440 domain-containing protein</fullName>
    </recommendedName>
</protein>
<sequence>MSAPEPRLSEKQLEETIGQFTVDESSARSCGLDSAEIERIQQGVRAVAAESAQITAKYNEIAGRTGAEPVKALGAEEVEADRSRLEALMTEDYSFVTPFGHNENRERSISVILSGLVHFDSFGHDGFETTEESLHIHGPGAAVLTSTVKMSGSGETKNLRTGEVHEADFTGTYRTTHTYVFEDSHWRLEASQMTEIPSGGEEAVVAHS</sequence>
<gene>
    <name evidence="1" type="ORF">BS329_08900</name>
</gene>
<comment type="caution">
    <text evidence="1">The sequence shown here is derived from an EMBL/GenBank/DDBJ whole genome shotgun (WGS) entry which is preliminary data.</text>
</comment>
<organism evidence="1 2">
    <name type="scientific">Amycolatopsis coloradensis</name>
    <dbReference type="NCBI Taxonomy" id="76021"/>
    <lineage>
        <taxon>Bacteria</taxon>
        <taxon>Bacillati</taxon>
        <taxon>Actinomycetota</taxon>
        <taxon>Actinomycetes</taxon>
        <taxon>Pseudonocardiales</taxon>
        <taxon>Pseudonocardiaceae</taxon>
        <taxon>Amycolatopsis</taxon>
    </lineage>
</organism>
<keyword evidence="2" id="KW-1185">Reference proteome</keyword>
<accession>A0A1R0KZ68</accession>
<dbReference type="Gene3D" id="3.10.450.50">
    <property type="match status" value="1"/>
</dbReference>
<dbReference type="EMBL" id="MQUQ01000004">
    <property type="protein sequence ID" value="OLZ54625.1"/>
    <property type="molecule type" value="Genomic_DNA"/>
</dbReference>
<dbReference type="RefSeq" id="WP_076157840.1">
    <property type="nucleotide sequence ID" value="NZ_JBEZVB010000060.1"/>
</dbReference>
<dbReference type="InterPro" id="IPR032710">
    <property type="entry name" value="NTF2-like_dom_sf"/>
</dbReference>
<evidence type="ECO:0000313" key="1">
    <source>
        <dbReference type="EMBL" id="OLZ54625.1"/>
    </source>
</evidence>
<dbReference type="SUPFAM" id="SSF54427">
    <property type="entry name" value="NTF2-like"/>
    <property type="match status" value="1"/>
</dbReference>